<evidence type="ECO:0000313" key="13">
    <source>
        <dbReference type="Proteomes" id="UP000182737"/>
    </source>
</evidence>
<comment type="cofactor">
    <cofactor evidence="10">
        <name>thiamine diphosphate</name>
        <dbReference type="ChEBI" id="CHEBI:58937"/>
    </cofactor>
    <text evidence="10">Binds 1 thiamine pyrophosphate per subunit.</text>
</comment>
<feature type="binding site" evidence="10">
    <location>
        <position position="288"/>
    </location>
    <ligand>
        <name>thiamine diphosphate</name>
        <dbReference type="ChEBI" id="CHEBI:58937"/>
    </ligand>
</feature>
<comment type="subunit">
    <text evidence="3 10">Homodimer.</text>
</comment>
<evidence type="ECO:0000313" key="12">
    <source>
        <dbReference type="EMBL" id="SFI50854.1"/>
    </source>
</evidence>
<dbReference type="UniPathway" id="UPA00064">
    <property type="reaction ID" value="UER00091"/>
</dbReference>
<dbReference type="NCBIfam" id="NF003933">
    <property type="entry name" value="PRK05444.2-2"/>
    <property type="match status" value="1"/>
</dbReference>
<accession>A0A1I3ISB3</accession>
<evidence type="ECO:0000256" key="6">
    <source>
        <dbReference type="ARBA" id="ARBA00022842"/>
    </source>
</evidence>
<dbReference type="EMBL" id="FORI01000002">
    <property type="protein sequence ID" value="SFI50854.1"/>
    <property type="molecule type" value="Genomic_DNA"/>
</dbReference>
<keyword evidence="9 10" id="KW-0414">Isoprene biosynthesis</keyword>
<dbReference type="AlphaFoldDB" id="A0A1I3ISB3"/>
<dbReference type="GO" id="GO:0008661">
    <property type="term" value="F:1-deoxy-D-xylulose-5-phosphate synthase activity"/>
    <property type="evidence" value="ECO:0007669"/>
    <property type="project" value="UniProtKB-UniRule"/>
</dbReference>
<reference evidence="13" key="1">
    <citation type="submission" date="2016-10" db="EMBL/GenBank/DDBJ databases">
        <authorList>
            <person name="Varghese N."/>
            <person name="Submissions S."/>
        </authorList>
    </citation>
    <scope>NUCLEOTIDE SEQUENCE [LARGE SCALE GENOMIC DNA]</scope>
    <source>
        <strain evidence="13">XBD1002</strain>
    </source>
</reference>
<keyword evidence="6 10" id="KW-0460">Magnesium</keyword>
<comment type="cofactor">
    <cofactor evidence="10">
        <name>Mg(2+)</name>
        <dbReference type="ChEBI" id="CHEBI:18420"/>
    </cofactor>
    <text evidence="10">Binds 1 Mg(2+) ion per subunit.</text>
</comment>
<dbReference type="GO" id="GO:0005829">
    <property type="term" value="C:cytosol"/>
    <property type="evidence" value="ECO:0007669"/>
    <property type="project" value="TreeGrafter"/>
</dbReference>
<dbReference type="HAMAP" id="MF_00315">
    <property type="entry name" value="DXP_synth"/>
    <property type="match status" value="1"/>
</dbReference>
<dbReference type="GO" id="GO:0009228">
    <property type="term" value="P:thiamine biosynthetic process"/>
    <property type="evidence" value="ECO:0007669"/>
    <property type="project" value="UniProtKB-UniRule"/>
</dbReference>
<dbReference type="Pfam" id="PF02780">
    <property type="entry name" value="Transketolase_C"/>
    <property type="match status" value="1"/>
</dbReference>
<dbReference type="GO" id="GO:0016114">
    <property type="term" value="P:terpenoid biosynthetic process"/>
    <property type="evidence" value="ECO:0007669"/>
    <property type="project" value="UniProtKB-UniRule"/>
</dbReference>
<evidence type="ECO:0000256" key="8">
    <source>
        <dbReference type="ARBA" id="ARBA00023052"/>
    </source>
</evidence>
<feature type="binding site" evidence="10">
    <location>
        <begin position="117"/>
        <end position="119"/>
    </location>
    <ligand>
        <name>thiamine diphosphate</name>
        <dbReference type="ChEBI" id="CHEBI:58937"/>
    </ligand>
</feature>
<name>A0A1I3ISB3_9SPIR</name>
<evidence type="ECO:0000256" key="1">
    <source>
        <dbReference type="ARBA" id="ARBA00004980"/>
    </source>
</evidence>
<dbReference type="OrthoDB" id="9803371at2"/>
<dbReference type="GO" id="GO:0019288">
    <property type="term" value="P:isopentenyl diphosphate biosynthetic process, methylerythritol 4-phosphate pathway"/>
    <property type="evidence" value="ECO:0007669"/>
    <property type="project" value="TreeGrafter"/>
</dbReference>
<evidence type="ECO:0000256" key="3">
    <source>
        <dbReference type="ARBA" id="ARBA00011738"/>
    </source>
</evidence>
<feature type="binding site" evidence="10">
    <location>
        <position position="177"/>
    </location>
    <ligand>
        <name>thiamine diphosphate</name>
        <dbReference type="ChEBI" id="CHEBI:58937"/>
    </ligand>
</feature>
<evidence type="ECO:0000256" key="4">
    <source>
        <dbReference type="ARBA" id="ARBA00022679"/>
    </source>
</evidence>
<dbReference type="SUPFAM" id="SSF52922">
    <property type="entry name" value="TK C-terminal domain-like"/>
    <property type="match status" value="1"/>
</dbReference>
<dbReference type="GO" id="GO:0030976">
    <property type="term" value="F:thiamine pyrophosphate binding"/>
    <property type="evidence" value="ECO:0007669"/>
    <property type="project" value="UniProtKB-UniRule"/>
</dbReference>
<proteinExistence type="inferred from homology"/>
<feature type="binding site" evidence="10">
    <location>
        <begin position="149"/>
        <end position="150"/>
    </location>
    <ligand>
        <name>thiamine diphosphate</name>
        <dbReference type="ChEBI" id="CHEBI:58937"/>
    </ligand>
</feature>
<comment type="pathway">
    <text evidence="1 10">Metabolic intermediate biosynthesis; 1-deoxy-D-xylulose 5-phosphate biosynthesis; 1-deoxy-D-xylulose 5-phosphate from D-glyceraldehyde 3-phosphate and pyruvate: step 1/1.</text>
</comment>
<dbReference type="InterPro" id="IPR029061">
    <property type="entry name" value="THDP-binding"/>
</dbReference>
<comment type="similarity">
    <text evidence="2 10">Belongs to the transketolase family. DXPS subfamily.</text>
</comment>
<organism evidence="12 13">
    <name type="scientific">Treponema bryantii</name>
    <dbReference type="NCBI Taxonomy" id="163"/>
    <lineage>
        <taxon>Bacteria</taxon>
        <taxon>Pseudomonadati</taxon>
        <taxon>Spirochaetota</taxon>
        <taxon>Spirochaetia</taxon>
        <taxon>Spirochaetales</taxon>
        <taxon>Treponemataceae</taxon>
        <taxon>Treponema</taxon>
    </lineage>
</organism>
<evidence type="ECO:0000256" key="10">
    <source>
        <dbReference type="HAMAP-Rule" id="MF_00315"/>
    </source>
</evidence>
<gene>
    <name evidence="10" type="primary">dxs</name>
    <name evidence="12" type="ORF">SAMN04487775_102104</name>
</gene>
<dbReference type="Gene3D" id="3.40.50.970">
    <property type="match status" value="2"/>
</dbReference>
<sequence length="637" mass="70100">MRSIILLSKIHSPQDIKKLSQKELKQLAQEIRTTIINVVGKNGGHLASNLGVVELTIALHRVFNSPDDAIVWDVSHQCYTHKLLTGRYEEFPTLRKAGGLSGFTNKNESVHDFFINGHSSTSISSALGLLTARELNGNKGKVIAVIGDGALTGGMAFEGLSHAGQLCKNLIVVLNDNQMSIDHNTGSVSRYLSRLTMTAGYQTFRYRVDKAIDKIPYLGRPLEKFIFRFKRSLKGLFLTNNLFVDLGFEYVGPLDGHNEAALERELRRVSRLHRPVVVHVVTKKGKGYSPAENNPELFHGIGPFQISDGTVEKFDTQSFTEAFSNLMCEEGEKNTDIVAITAAMAKGTGLSAFSHRFPERFFDVGIAEEHAVTFAGGLAKGGKVPVVCIYSTFIQRAVDQMIHDIALQKAHSVFILDRAGAVPADGVTHQGIYDIALFRPIPELEIMTVCSAADLKLCFEWAVEKGTSVVIRYPKLTCPTEVPQMSEPVELGRGIFIPCTEFVIENISEAELEAKKNKILIVATGGIYSEVQKAVRSVLLDGGYADVYLLRFIKPFDETYFIELASRYNGVVFVEDGVITGGIGEYLAGLLAEKGMKNNKVLGFEDKFFSHGSREEVLEMAGLSPSHIKKAVKECCN</sequence>
<feature type="binding site" evidence="10">
    <location>
        <position position="368"/>
    </location>
    <ligand>
        <name>thiamine diphosphate</name>
        <dbReference type="ChEBI" id="CHEBI:58937"/>
    </ligand>
</feature>
<protein>
    <recommendedName>
        <fullName evidence="10">1-deoxy-D-xylulose-5-phosphate synthase</fullName>
        <ecNumber evidence="10">2.2.1.7</ecNumber>
    </recommendedName>
    <alternativeName>
        <fullName evidence="10">1-deoxyxylulose-5-phosphate synthase</fullName>
        <shortName evidence="10">DXP synthase</shortName>
        <shortName evidence="10">DXPS</shortName>
    </alternativeName>
</protein>
<feature type="binding site" evidence="10">
    <location>
        <position position="177"/>
    </location>
    <ligand>
        <name>Mg(2+)</name>
        <dbReference type="ChEBI" id="CHEBI:18420"/>
    </ligand>
</feature>
<keyword evidence="8 10" id="KW-0786">Thiamine pyrophosphate</keyword>
<dbReference type="Pfam" id="PF02779">
    <property type="entry name" value="Transket_pyr"/>
    <property type="match status" value="1"/>
</dbReference>
<comment type="function">
    <text evidence="10">Catalyzes the acyloin condensation reaction between C atoms 2 and 3 of pyruvate and glyceraldehyde 3-phosphate to yield 1-deoxy-D-xylulose-5-phosphate (DXP).</text>
</comment>
<evidence type="ECO:0000256" key="9">
    <source>
        <dbReference type="ARBA" id="ARBA00023229"/>
    </source>
</evidence>
<dbReference type="RefSeq" id="WP_074930461.1">
    <property type="nucleotide sequence ID" value="NZ_FORI01000002.1"/>
</dbReference>
<dbReference type="NCBIfam" id="TIGR00204">
    <property type="entry name" value="dxs"/>
    <property type="match status" value="1"/>
</dbReference>
<keyword evidence="4 10" id="KW-0808">Transferase</keyword>
<comment type="catalytic activity">
    <reaction evidence="10">
        <text>D-glyceraldehyde 3-phosphate + pyruvate + H(+) = 1-deoxy-D-xylulose 5-phosphate + CO2</text>
        <dbReference type="Rhea" id="RHEA:12605"/>
        <dbReference type="ChEBI" id="CHEBI:15361"/>
        <dbReference type="ChEBI" id="CHEBI:15378"/>
        <dbReference type="ChEBI" id="CHEBI:16526"/>
        <dbReference type="ChEBI" id="CHEBI:57792"/>
        <dbReference type="ChEBI" id="CHEBI:59776"/>
        <dbReference type="EC" id="2.2.1.7"/>
    </reaction>
</comment>
<dbReference type="InterPro" id="IPR049557">
    <property type="entry name" value="Transketolase_CS"/>
</dbReference>
<keyword evidence="5 10" id="KW-0479">Metal-binding</keyword>
<dbReference type="SUPFAM" id="SSF52518">
    <property type="entry name" value="Thiamin diphosphate-binding fold (THDP-binding)"/>
    <property type="match status" value="2"/>
</dbReference>
<feature type="binding site" evidence="10">
    <location>
        <position position="76"/>
    </location>
    <ligand>
        <name>thiamine diphosphate</name>
        <dbReference type="ChEBI" id="CHEBI:58937"/>
    </ligand>
</feature>
<dbReference type="InterPro" id="IPR033248">
    <property type="entry name" value="Transketolase_C"/>
</dbReference>
<keyword evidence="7 10" id="KW-0784">Thiamine biosynthesis</keyword>
<evidence type="ECO:0000256" key="2">
    <source>
        <dbReference type="ARBA" id="ARBA00011081"/>
    </source>
</evidence>
<dbReference type="SMART" id="SM00861">
    <property type="entry name" value="Transket_pyr"/>
    <property type="match status" value="1"/>
</dbReference>
<dbReference type="Pfam" id="PF13292">
    <property type="entry name" value="DXP_synthase_N"/>
    <property type="match status" value="1"/>
</dbReference>
<dbReference type="CDD" id="cd07033">
    <property type="entry name" value="TPP_PYR_DXS_TK_like"/>
    <property type="match status" value="1"/>
</dbReference>
<feature type="domain" description="Transketolase-like pyrimidine-binding" evidence="11">
    <location>
        <begin position="317"/>
        <end position="480"/>
    </location>
</feature>
<dbReference type="CDD" id="cd02007">
    <property type="entry name" value="TPP_DXS"/>
    <property type="match status" value="1"/>
</dbReference>
<dbReference type="PROSITE" id="PS00801">
    <property type="entry name" value="TRANSKETOLASE_1"/>
    <property type="match status" value="1"/>
</dbReference>
<dbReference type="InterPro" id="IPR005477">
    <property type="entry name" value="Dxylulose-5-P_synthase"/>
</dbReference>
<dbReference type="EC" id="2.2.1.7" evidence="10"/>
<dbReference type="GO" id="GO:0000287">
    <property type="term" value="F:magnesium ion binding"/>
    <property type="evidence" value="ECO:0007669"/>
    <property type="project" value="UniProtKB-UniRule"/>
</dbReference>
<dbReference type="InterPro" id="IPR005475">
    <property type="entry name" value="Transketolase-like_Pyr-bd"/>
</dbReference>
<evidence type="ECO:0000256" key="7">
    <source>
        <dbReference type="ARBA" id="ARBA00022977"/>
    </source>
</evidence>
<dbReference type="PANTHER" id="PTHR43322:SF5">
    <property type="entry name" value="1-DEOXY-D-XYLULOSE-5-PHOSPHATE SYNTHASE, CHLOROPLASTIC"/>
    <property type="match status" value="1"/>
</dbReference>
<dbReference type="Proteomes" id="UP000182737">
    <property type="component" value="Unassembled WGS sequence"/>
</dbReference>
<feature type="binding site" evidence="10">
    <location>
        <position position="148"/>
    </location>
    <ligand>
        <name>Mg(2+)</name>
        <dbReference type="ChEBI" id="CHEBI:18420"/>
    </ligand>
</feature>
<evidence type="ECO:0000256" key="5">
    <source>
        <dbReference type="ARBA" id="ARBA00022723"/>
    </source>
</evidence>
<keyword evidence="13" id="KW-1185">Reference proteome</keyword>
<evidence type="ECO:0000259" key="11">
    <source>
        <dbReference type="SMART" id="SM00861"/>
    </source>
</evidence>
<dbReference type="InterPro" id="IPR009014">
    <property type="entry name" value="Transketo_C/PFOR_II"/>
</dbReference>
<dbReference type="Gene3D" id="3.40.50.920">
    <property type="match status" value="1"/>
</dbReference>
<dbReference type="PANTHER" id="PTHR43322">
    <property type="entry name" value="1-D-DEOXYXYLULOSE 5-PHOSPHATE SYNTHASE-RELATED"/>
    <property type="match status" value="1"/>
</dbReference>